<dbReference type="InterPro" id="IPR050570">
    <property type="entry name" value="Cell_wall_metabolism_enzyme"/>
</dbReference>
<accession>A0A381QCG1</accession>
<keyword evidence="2" id="KW-1133">Transmembrane helix</keyword>
<evidence type="ECO:0000256" key="1">
    <source>
        <dbReference type="SAM" id="Coils"/>
    </source>
</evidence>
<dbReference type="AlphaFoldDB" id="A0A381QCG1"/>
<feature type="transmembrane region" description="Helical" evidence="2">
    <location>
        <begin position="27"/>
        <end position="49"/>
    </location>
</feature>
<organism evidence="4">
    <name type="scientific">marine metagenome</name>
    <dbReference type="NCBI Taxonomy" id="408172"/>
    <lineage>
        <taxon>unclassified sequences</taxon>
        <taxon>metagenomes</taxon>
        <taxon>ecological metagenomes</taxon>
    </lineage>
</organism>
<gene>
    <name evidence="4" type="ORF">METZ01_LOCUS29866</name>
</gene>
<dbReference type="PANTHER" id="PTHR21666:SF270">
    <property type="entry name" value="MUREIN HYDROLASE ACTIVATOR ENVC"/>
    <property type="match status" value="1"/>
</dbReference>
<keyword evidence="2" id="KW-0812">Transmembrane</keyword>
<feature type="domain" description="M23ase beta-sheet core" evidence="3">
    <location>
        <begin position="201"/>
        <end position="296"/>
    </location>
</feature>
<dbReference type="InterPro" id="IPR011055">
    <property type="entry name" value="Dup_hybrid_motif"/>
</dbReference>
<evidence type="ECO:0000313" key="4">
    <source>
        <dbReference type="EMBL" id="SUZ77012.1"/>
    </source>
</evidence>
<proteinExistence type="predicted"/>
<keyword evidence="2" id="KW-0472">Membrane</keyword>
<dbReference type="InterPro" id="IPR016047">
    <property type="entry name" value="M23ase_b-sheet_dom"/>
</dbReference>
<evidence type="ECO:0000259" key="3">
    <source>
        <dbReference type="Pfam" id="PF01551"/>
    </source>
</evidence>
<protein>
    <recommendedName>
        <fullName evidence="3">M23ase beta-sheet core domain-containing protein</fullName>
    </recommendedName>
</protein>
<dbReference type="PANTHER" id="PTHR21666">
    <property type="entry name" value="PEPTIDASE-RELATED"/>
    <property type="match status" value="1"/>
</dbReference>
<dbReference type="GO" id="GO:0004222">
    <property type="term" value="F:metalloendopeptidase activity"/>
    <property type="evidence" value="ECO:0007669"/>
    <property type="project" value="TreeGrafter"/>
</dbReference>
<sequence>MISNRKYILHSESDNLVNQWHFSNAKILALVSVTLIILSSFLLIGADYVSKVLYDKRLKEFKANYSSVVSNIDKIQSRLKELDQQILDIEEKDKAVRTYAGMPEVDKDIRKLGIGGVRLKKPNVLDNLAPAVSKEISQLHLDIEKLSRQVNFELVSYEKIYDRVKGDIDRIRHIPSIRPVSGGFLNSSFGYRQDPIDDIRRFHQGQDITVPTGTPIFSPADGVVKRAYYIGGFGNHIKLKHTSGYSTTYAHLSKIFVRHGQKIKRGDIIGETGNTGRSTAPHLHYEVHYRGTPKNPLDYFFTQAGN</sequence>
<dbReference type="SUPFAM" id="SSF51261">
    <property type="entry name" value="Duplicated hybrid motif"/>
    <property type="match status" value="1"/>
</dbReference>
<feature type="coiled-coil region" evidence="1">
    <location>
        <begin position="65"/>
        <end position="92"/>
    </location>
</feature>
<dbReference type="EMBL" id="UINC01001299">
    <property type="protein sequence ID" value="SUZ77012.1"/>
    <property type="molecule type" value="Genomic_DNA"/>
</dbReference>
<dbReference type="FunFam" id="2.70.70.10:FF:000006">
    <property type="entry name" value="M23 family peptidase"/>
    <property type="match status" value="1"/>
</dbReference>
<name>A0A381QCG1_9ZZZZ</name>
<reference evidence="4" key="1">
    <citation type="submission" date="2018-05" db="EMBL/GenBank/DDBJ databases">
        <authorList>
            <person name="Lanie J.A."/>
            <person name="Ng W.-L."/>
            <person name="Kazmierczak K.M."/>
            <person name="Andrzejewski T.M."/>
            <person name="Davidsen T.M."/>
            <person name="Wayne K.J."/>
            <person name="Tettelin H."/>
            <person name="Glass J.I."/>
            <person name="Rusch D."/>
            <person name="Podicherti R."/>
            <person name="Tsui H.-C.T."/>
            <person name="Winkler M.E."/>
        </authorList>
    </citation>
    <scope>NUCLEOTIDE SEQUENCE</scope>
</reference>
<dbReference type="Gene3D" id="2.70.70.10">
    <property type="entry name" value="Glucose Permease (Domain IIA)"/>
    <property type="match status" value="1"/>
</dbReference>
<dbReference type="Pfam" id="PF01551">
    <property type="entry name" value="Peptidase_M23"/>
    <property type="match status" value="1"/>
</dbReference>
<dbReference type="CDD" id="cd12797">
    <property type="entry name" value="M23_peptidase"/>
    <property type="match status" value="1"/>
</dbReference>
<keyword evidence="1" id="KW-0175">Coiled coil</keyword>
<evidence type="ECO:0000256" key="2">
    <source>
        <dbReference type="SAM" id="Phobius"/>
    </source>
</evidence>